<evidence type="ECO:0000313" key="2">
    <source>
        <dbReference type="EMBL" id="KAF2002617.1"/>
    </source>
</evidence>
<dbReference type="EMBL" id="ML977576">
    <property type="protein sequence ID" value="KAF2002617.1"/>
    <property type="molecule type" value="Genomic_DNA"/>
</dbReference>
<feature type="signal peptide" evidence="1">
    <location>
        <begin position="1"/>
        <end position="29"/>
    </location>
</feature>
<feature type="chain" id="PRO_5025646766" description="Secreted protein" evidence="1">
    <location>
        <begin position="30"/>
        <end position="97"/>
    </location>
</feature>
<accession>A0A6A5WM67</accession>
<protein>
    <recommendedName>
        <fullName evidence="4">Secreted protein</fullName>
    </recommendedName>
</protein>
<keyword evidence="3" id="KW-1185">Reference proteome</keyword>
<organism evidence="2 3">
    <name type="scientific">Amniculicola lignicola CBS 123094</name>
    <dbReference type="NCBI Taxonomy" id="1392246"/>
    <lineage>
        <taxon>Eukaryota</taxon>
        <taxon>Fungi</taxon>
        <taxon>Dikarya</taxon>
        <taxon>Ascomycota</taxon>
        <taxon>Pezizomycotina</taxon>
        <taxon>Dothideomycetes</taxon>
        <taxon>Pleosporomycetidae</taxon>
        <taxon>Pleosporales</taxon>
        <taxon>Amniculicolaceae</taxon>
        <taxon>Amniculicola</taxon>
    </lineage>
</organism>
<evidence type="ECO:0000256" key="1">
    <source>
        <dbReference type="SAM" id="SignalP"/>
    </source>
</evidence>
<dbReference type="Proteomes" id="UP000799779">
    <property type="component" value="Unassembled WGS sequence"/>
</dbReference>
<name>A0A6A5WM67_9PLEO</name>
<keyword evidence="1" id="KW-0732">Signal</keyword>
<evidence type="ECO:0008006" key="4">
    <source>
        <dbReference type="Google" id="ProtNLM"/>
    </source>
</evidence>
<sequence length="97" mass="10743">MYFFLLEILIPPYCVRLLTLALSYSGCEARTILLRQRVGGWFIEHPKTAGLVSSCCHLEISKRHCSEDSHSSHGRSECAAATTVTASVRLNTSCRQG</sequence>
<reference evidence="2" key="1">
    <citation type="journal article" date="2020" name="Stud. Mycol.">
        <title>101 Dothideomycetes genomes: a test case for predicting lifestyles and emergence of pathogens.</title>
        <authorList>
            <person name="Haridas S."/>
            <person name="Albert R."/>
            <person name="Binder M."/>
            <person name="Bloem J."/>
            <person name="Labutti K."/>
            <person name="Salamov A."/>
            <person name="Andreopoulos B."/>
            <person name="Baker S."/>
            <person name="Barry K."/>
            <person name="Bills G."/>
            <person name="Bluhm B."/>
            <person name="Cannon C."/>
            <person name="Castanera R."/>
            <person name="Culley D."/>
            <person name="Daum C."/>
            <person name="Ezra D."/>
            <person name="Gonzalez J."/>
            <person name="Henrissat B."/>
            <person name="Kuo A."/>
            <person name="Liang C."/>
            <person name="Lipzen A."/>
            <person name="Lutzoni F."/>
            <person name="Magnuson J."/>
            <person name="Mondo S."/>
            <person name="Nolan M."/>
            <person name="Ohm R."/>
            <person name="Pangilinan J."/>
            <person name="Park H.-J."/>
            <person name="Ramirez L."/>
            <person name="Alfaro M."/>
            <person name="Sun H."/>
            <person name="Tritt A."/>
            <person name="Yoshinaga Y."/>
            <person name="Zwiers L.-H."/>
            <person name="Turgeon B."/>
            <person name="Goodwin S."/>
            <person name="Spatafora J."/>
            <person name="Crous P."/>
            <person name="Grigoriev I."/>
        </authorList>
    </citation>
    <scope>NUCLEOTIDE SEQUENCE</scope>
    <source>
        <strain evidence="2">CBS 123094</strain>
    </source>
</reference>
<evidence type="ECO:0000313" key="3">
    <source>
        <dbReference type="Proteomes" id="UP000799779"/>
    </source>
</evidence>
<gene>
    <name evidence="2" type="ORF">P154DRAFT_130705</name>
</gene>
<dbReference type="AlphaFoldDB" id="A0A6A5WM67"/>
<proteinExistence type="predicted"/>